<dbReference type="SUPFAM" id="SSF47384">
    <property type="entry name" value="Homodimeric domain of signal transducing histidine kinase"/>
    <property type="match status" value="1"/>
</dbReference>
<sequence length="358" mass="41404">MSPTTFNFERFFELTTDLVCIASYDGYFKKVNSAVSKTLGYSLEELYAKPINNFVHPEDQKETASARKKLTKSSELHYFENRYITKKGKIVWFSWTSIPSEEEKVIFAIAKDITHKKRLEAERNMHLAELSKSNKNFEQINYKTSHDLRAPINNLNSIIEMIDMNKIEDDKNKKLINLIKRGIDQLEEKMKFYINSLVETSNHNILVEEVSFDKSLEIVLDSINNLVSKSGANFLIDFKDCPEVEFNRDYMESIFLNLITNSIKYTAPEKTPEIRIRSQDLTSKIELSYEDNGIGFDIEKVKDRIFGLHQTFHHNEDSKGIGLYLVHTHVTSLGGNINVESEVNKGTKFAITFNKKLK</sequence>
<dbReference type="PANTHER" id="PTHR43304:SF1">
    <property type="entry name" value="PAC DOMAIN-CONTAINING PROTEIN"/>
    <property type="match status" value="1"/>
</dbReference>
<reference evidence="9" key="1">
    <citation type="submission" date="2017-04" db="EMBL/GenBank/DDBJ databases">
        <authorList>
            <person name="Varghese N."/>
            <person name="Submissions S."/>
        </authorList>
    </citation>
    <scope>NUCLEOTIDE SEQUENCE [LARGE SCALE GENOMIC DNA]</scope>
    <source>
        <strain evidence="9">DSM 4125</strain>
    </source>
</reference>
<evidence type="ECO:0000256" key="2">
    <source>
        <dbReference type="ARBA" id="ARBA00012438"/>
    </source>
</evidence>
<dbReference type="SUPFAM" id="SSF55874">
    <property type="entry name" value="ATPase domain of HSP90 chaperone/DNA topoisomerase II/histidine kinase"/>
    <property type="match status" value="1"/>
</dbReference>
<dbReference type="Gene3D" id="1.10.287.130">
    <property type="match status" value="1"/>
</dbReference>
<dbReference type="Pfam" id="PF02518">
    <property type="entry name" value="HATPase_c"/>
    <property type="match status" value="1"/>
</dbReference>
<keyword evidence="4" id="KW-0808">Transferase</keyword>
<dbReference type="InterPro" id="IPR003661">
    <property type="entry name" value="HisK_dim/P_dom"/>
</dbReference>
<dbReference type="AlphaFoldDB" id="A0A1X7L065"/>
<evidence type="ECO:0000256" key="5">
    <source>
        <dbReference type="ARBA" id="ARBA00022777"/>
    </source>
</evidence>
<proteinExistence type="predicted"/>
<dbReference type="InterPro" id="IPR005467">
    <property type="entry name" value="His_kinase_dom"/>
</dbReference>
<comment type="catalytic activity">
    <reaction evidence="1">
        <text>ATP + protein L-histidine = ADP + protein N-phospho-L-histidine.</text>
        <dbReference type="EC" id="2.7.13.3"/>
    </reaction>
</comment>
<dbReference type="STRING" id="1028.SAMN05661096_03363"/>
<dbReference type="InterPro" id="IPR035965">
    <property type="entry name" value="PAS-like_dom_sf"/>
</dbReference>
<dbReference type="CDD" id="cd00082">
    <property type="entry name" value="HisKA"/>
    <property type="match status" value="1"/>
</dbReference>
<dbReference type="PROSITE" id="PS50109">
    <property type="entry name" value="HIS_KIN"/>
    <property type="match status" value="1"/>
</dbReference>
<feature type="domain" description="Histidine kinase" evidence="6">
    <location>
        <begin position="143"/>
        <end position="357"/>
    </location>
</feature>
<dbReference type="EMBL" id="FXAW01000007">
    <property type="protein sequence ID" value="SMG47228.1"/>
    <property type="molecule type" value="Genomic_DNA"/>
</dbReference>
<dbReference type="Gene3D" id="3.30.450.20">
    <property type="entry name" value="PAS domain"/>
    <property type="match status" value="1"/>
</dbReference>
<gene>
    <name evidence="8" type="ORF">SAMN05661096_03363</name>
</gene>
<dbReference type="EC" id="2.7.13.3" evidence="2"/>
<dbReference type="Proteomes" id="UP000193804">
    <property type="component" value="Unassembled WGS sequence"/>
</dbReference>
<evidence type="ECO:0000313" key="9">
    <source>
        <dbReference type="Proteomes" id="UP000193804"/>
    </source>
</evidence>
<dbReference type="InterPro" id="IPR013655">
    <property type="entry name" value="PAS_fold_3"/>
</dbReference>
<accession>A0A1X7L065</accession>
<dbReference type="Gene3D" id="3.30.565.10">
    <property type="entry name" value="Histidine kinase-like ATPase, C-terminal domain"/>
    <property type="match status" value="1"/>
</dbReference>
<organism evidence="8 9">
    <name type="scientific">Marivirga sericea</name>
    <dbReference type="NCBI Taxonomy" id="1028"/>
    <lineage>
        <taxon>Bacteria</taxon>
        <taxon>Pseudomonadati</taxon>
        <taxon>Bacteroidota</taxon>
        <taxon>Cytophagia</taxon>
        <taxon>Cytophagales</taxon>
        <taxon>Marivirgaceae</taxon>
        <taxon>Marivirga</taxon>
    </lineage>
</organism>
<evidence type="ECO:0000259" key="7">
    <source>
        <dbReference type="PROSITE" id="PS50112"/>
    </source>
</evidence>
<dbReference type="InterPro" id="IPR004358">
    <property type="entry name" value="Sig_transdc_His_kin-like_C"/>
</dbReference>
<evidence type="ECO:0000256" key="1">
    <source>
        <dbReference type="ARBA" id="ARBA00000085"/>
    </source>
</evidence>
<evidence type="ECO:0000259" key="6">
    <source>
        <dbReference type="PROSITE" id="PS50109"/>
    </source>
</evidence>
<dbReference type="InterPro" id="IPR036097">
    <property type="entry name" value="HisK_dim/P_sf"/>
</dbReference>
<dbReference type="InterPro" id="IPR036890">
    <property type="entry name" value="HATPase_C_sf"/>
</dbReference>
<dbReference type="GO" id="GO:0000155">
    <property type="term" value="F:phosphorelay sensor kinase activity"/>
    <property type="evidence" value="ECO:0007669"/>
    <property type="project" value="InterPro"/>
</dbReference>
<dbReference type="PRINTS" id="PR00344">
    <property type="entry name" value="BCTRLSENSOR"/>
</dbReference>
<dbReference type="InterPro" id="IPR003594">
    <property type="entry name" value="HATPase_dom"/>
</dbReference>
<dbReference type="Pfam" id="PF08447">
    <property type="entry name" value="PAS_3"/>
    <property type="match status" value="1"/>
</dbReference>
<evidence type="ECO:0000313" key="8">
    <source>
        <dbReference type="EMBL" id="SMG47228.1"/>
    </source>
</evidence>
<dbReference type="NCBIfam" id="TIGR00229">
    <property type="entry name" value="sensory_box"/>
    <property type="match status" value="1"/>
</dbReference>
<dbReference type="SUPFAM" id="SSF55785">
    <property type="entry name" value="PYP-like sensor domain (PAS domain)"/>
    <property type="match status" value="1"/>
</dbReference>
<keyword evidence="3" id="KW-0597">Phosphoprotein</keyword>
<feature type="domain" description="PAS" evidence="7">
    <location>
        <begin position="4"/>
        <end position="74"/>
    </location>
</feature>
<keyword evidence="5" id="KW-0418">Kinase</keyword>
<dbReference type="RefSeq" id="WP_085518495.1">
    <property type="nucleotide sequence ID" value="NZ_FXAW01000007.1"/>
</dbReference>
<dbReference type="InterPro" id="IPR000014">
    <property type="entry name" value="PAS"/>
</dbReference>
<evidence type="ECO:0000256" key="3">
    <source>
        <dbReference type="ARBA" id="ARBA00022553"/>
    </source>
</evidence>
<dbReference type="OrthoDB" id="890870at2"/>
<dbReference type="InterPro" id="IPR052162">
    <property type="entry name" value="Sensor_kinase/Photoreceptor"/>
</dbReference>
<dbReference type="SMART" id="SM00091">
    <property type="entry name" value="PAS"/>
    <property type="match status" value="1"/>
</dbReference>
<dbReference type="CDD" id="cd00130">
    <property type="entry name" value="PAS"/>
    <property type="match status" value="1"/>
</dbReference>
<name>A0A1X7L065_9BACT</name>
<dbReference type="PANTHER" id="PTHR43304">
    <property type="entry name" value="PHYTOCHROME-LIKE PROTEIN CPH1"/>
    <property type="match status" value="1"/>
</dbReference>
<evidence type="ECO:0000256" key="4">
    <source>
        <dbReference type="ARBA" id="ARBA00022679"/>
    </source>
</evidence>
<protein>
    <recommendedName>
        <fullName evidence="2">histidine kinase</fullName>
        <ecNumber evidence="2">2.7.13.3</ecNumber>
    </recommendedName>
</protein>
<dbReference type="PROSITE" id="PS50112">
    <property type="entry name" value="PAS"/>
    <property type="match status" value="1"/>
</dbReference>
<keyword evidence="9" id="KW-1185">Reference proteome</keyword>
<dbReference type="SMART" id="SM00387">
    <property type="entry name" value="HATPase_c"/>
    <property type="match status" value="1"/>
</dbReference>